<proteinExistence type="predicted"/>
<sequence>MSTPHPAEPPSTELDETELRLLAFERAWADRVGNREAAIRAEFGVSSARYYQMLYTLIDSPIAVRHDPLLVRRLQRLRDSRRRARARPFTSNTQDVND</sequence>
<dbReference type="EMBL" id="BNAI01000007">
    <property type="protein sequence ID" value="GHF23903.1"/>
    <property type="molecule type" value="Genomic_DNA"/>
</dbReference>
<comment type="caution">
    <text evidence="1">The sequence shown here is derived from an EMBL/GenBank/DDBJ whole genome shotgun (WGS) entry which is preliminary data.</text>
</comment>
<dbReference type="InterPro" id="IPR021678">
    <property type="entry name" value="DUF3263"/>
</dbReference>
<dbReference type="AlphaFoldDB" id="A0A8J3GSP3"/>
<protein>
    <recommendedName>
        <fullName evidence="3">DUF3263 domain-containing protein</fullName>
    </recommendedName>
</protein>
<dbReference type="Pfam" id="PF11662">
    <property type="entry name" value="DUF3263"/>
    <property type="match status" value="1"/>
</dbReference>
<accession>A0A8J3GSP3</accession>
<evidence type="ECO:0000313" key="1">
    <source>
        <dbReference type="EMBL" id="GHF23903.1"/>
    </source>
</evidence>
<dbReference type="Proteomes" id="UP000617531">
    <property type="component" value="Unassembled WGS sequence"/>
</dbReference>
<reference evidence="1" key="1">
    <citation type="journal article" date="2014" name="Int. J. Syst. Evol. Microbiol.">
        <title>Complete genome sequence of Corynebacterium casei LMG S-19264T (=DSM 44701T), isolated from a smear-ripened cheese.</title>
        <authorList>
            <consortium name="US DOE Joint Genome Institute (JGI-PGF)"/>
            <person name="Walter F."/>
            <person name="Albersmeier A."/>
            <person name="Kalinowski J."/>
            <person name="Ruckert C."/>
        </authorList>
    </citation>
    <scope>NUCLEOTIDE SEQUENCE</scope>
    <source>
        <strain evidence="1">CGMCC 1.16548</strain>
    </source>
</reference>
<organism evidence="1 2">
    <name type="scientific">Pseudolysinimonas yzui</name>
    <dbReference type="NCBI Taxonomy" id="2708254"/>
    <lineage>
        <taxon>Bacteria</taxon>
        <taxon>Bacillati</taxon>
        <taxon>Actinomycetota</taxon>
        <taxon>Actinomycetes</taxon>
        <taxon>Micrococcales</taxon>
        <taxon>Microbacteriaceae</taxon>
        <taxon>Pseudolysinimonas</taxon>
    </lineage>
</organism>
<name>A0A8J3GSP3_9MICO</name>
<gene>
    <name evidence="1" type="ORF">GCM10011600_26330</name>
</gene>
<keyword evidence="2" id="KW-1185">Reference proteome</keyword>
<dbReference type="RefSeq" id="WP_191283993.1">
    <property type="nucleotide sequence ID" value="NZ_BNAI01000007.1"/>
</dbReference>
<evidence type="ECO:0008006" key="3">
    <source>
        <dbReference type="Google" id="ProtNLM"/>
    </source>
</evidence>
<evidence type="ECO:0000313" key="2">
    <source>
        <dbReference type="Proteomes" id="UP000617531"/>
    </source>
</evidence>
<reference evidence="1" key="2">
    <citation type="submission" date="2020-09" db="EMBL/GenBank/DDBJ databases">
        <authorList>
            <person name="Sun Q."/>
            <person name="Zhou Y."/>
        </authorList>
    </citation>
    <scope>NUCLEOTIDE SEQUENCE</scope>
    <source>
        <strain evidence="1">CGMCC 1.16548</strain>
    </source>
</reference>